<organism evidence="6 7">
    <name type="scientific">Acidipropionibacterium acidipropionici</name>
    <dbReference type="NCBI Taxonomy" id="1748"/>
    <lineage>
        <taxon>Bacteria</taxon>
        <taxon>Bacillati</taxon>
        <taxon>Actinomycetota</taxon>
        <taxon>Actinomycetes</taxon>
        <taxon>Propionibacteriales</taxon>
        <taxon>Propionibacteriaceae</taxon>
        <taxon>Acidipropionibacterium</taxon>
    </lineage>
</organism>
<dbReference type="Proteomes" id="UP000178666">
    <property type="component" value="Chromosome"/>
</dbReference>
<dbReference type="InterPro" id="IPR006311">
    <property type="entry name" value="TAT_signal"/>
</dbReference>
<evidence type="ECO:0000313" key="6">
    <source>
        <dbReference type="EMBL" id="AOZ46603.1"/>
    </source>
</evidence>
<proteinExistence type="inferred from homology"/>
<evidence type="ECO:0000256" key="1">
    <source>
        <dbReference type="ARBA" id="ARBA00004196"/>
    </source>
</evidence>
<dbReference type="SUPFAM" id="SSF53822">
    <property type="entry name" value="Periplasmic binding protein-like I"/>
    <property type="match status" value="1"/>
</dbReference>
<keyword evidence="7" id="KW-1185">Reference proteome</keyword>
<name>A0ABM6FKB9_9ACTN</name>
<dbReference type="Gene3D" id="3.40.50.2300">
    <property type="match status" value="2"/>
</dbReference>
<dbReference type="RefSeq" id="WP_036937623.1">
    <property type="nucleotide sequence ID" value="NZ_CP013126.1"/>
</dbReference>
<dbReference type="PANTHER" id="PTHR46847:SF3">
    <property type="entry name" value="GALACTOFURANOSE-BINDING PROTEIN YTFQ"/>
    <property type="match status" value="1"/>
</dbReference>
<dbReference type="EMBL" id="CP015970">
    <property type="protein sequence ID" value="AOZ46603.1"/>
    <property type="molecule type" value="Genomic_DNA"/>
</dbReference>
<keyword evidence="3 4" id="KW-0732">Signal</keyword>
<feature type="domain" description="Periplasmic binding protein" evidence="5">
    <location>
        <begin position="48"/>
        <end position="305"/>
    </location>
</feature>
<feature type="chain" id="PRO_5045743068" evidence="4">
    <location>
        <begin position="23"/>
        <end position="331"/>
    </location>
</feature>
<sequence length="331" mass="34771">MIVNRRTLLGGLLAAGVVAPLAACGGKSSASAGGGDSKAAKDITAGFVAVGPEGGFRTANENDIRDAFKKAGITLKYSPTSNGDQQPQLTAFSSFVDAEVDVILLSATEDTGWDKVLKEAKDAEIPVITLDRDIKTSDASLVACHIGPDNVWCGKAAADYVIKNRASGGNAIVLEGPAGLSVVNDRNEGWNNQIKSWKGKVLEHQSAQWSTEQGKTVTQGLLDKYHNKIDVIFAQNDEMGLGAAQAVASKGLTTGPKGVEIITIDGTKPALQACIDGKLSYVIEYNPIFGAQAVDAAKKLVNGQKVEKDIVIANKTFTAEEAKKVIASRPY</sequence>
<evidence type="ECO:0000256" key="2">
    <source>
        <dbReference type="ARBA" id="ARBA00007639"/>
    </source>
</evidence>
<gene>
    <name evidence="6" type="ORF">A8L58_07690</name>
</gene>
<feature type="signal peptide" evidence="4">
    <location>
        <begin position="1"/>
        <end position="22"/>
    </location>
</feature>
<comment type="similarity">
    <text evidence="2">Belongs to the bacterial solute-binding protein 2 family.</text>
</comment>
<dbReference type="Pfam" id="PF13407">
    <property type="entry name" value="Peripla_BP_4"/>
    <property type="match status" value="1"/>
</dbReference>
<accession>A0ABM6FKB9</accession>
<reference evidence="6 7" key="1">
    <citation type="journal article" date="2016" name="Plant Dis.">
        <title>Improved production of propionic acid using genome shuffling.</title>
        <authorList>
            <person name="Luna-Flores C.H."/>
            <person name="Palfreyman R.W."/>
            <person name="Kromer J.O."/>
            <person name="Nielsen L.K."/>
            <person name="Marcellin E."/>
        </authorList>
    </citation>
    <scope>NUCLEOTIDE SEQUENCE [LARGE SCALE GENOMIC DNA]</scope>
    <source>
        <strain evidence="6 7">F3E8</strain>
    </source>
</reference>
<evidence type="ECO:0000313" key="7">
    <source>
        <dbReference type="Proteomes" id="UP000178666"/>
    </source>
</evidence>
<dbReference type="InterPro" id="IPR025997">
    <property type="entry name" value="SBP_2_dom"/>
</dbReference>
<dbReference type="PANTHER" id="PTHR46847">
    <property type="entry name" value="D-ALLOSE-BINDING PERIPLASMIC PROTEIN-RELATED"/>
    <property type="match status" value="1"/>
</dbReference>
<dbReference type="GeneID" id="88085132"/>
<dbReference type="CDD" id="cd06309">
    <property type="entry name" value="PBP1_galactofuranose_YtfQ-like"/>
    <property type="match status" value="1"/>
</dbReference>
<protein>
    <submittedName>
        <fullName evidence="6">Sugar ABC transporter substrate-binding protein</fullName>
    </submittedName>
</protein>
<evidence type="ECO:0000256" key="4">
    <source>
        <dbReference type="SAM" id="SignalP"/>
    </source>
</evidence>
<dbReference type="PROSITE" id="PS51318">
    <property type="entry name" value="TAT"/>
    <property type="match status" value="1"/>
</dbReference>
<evidence type="ECO:0000256" key="3">
    <source>
        <dbReference type="ARBA" id="ARBA00022729"/>
    </source>
</evidence>
<dbReference type="InterPro" id="IPR028082">
    <property type="entry name" value="Peripla_BP_I"/>
</dbReference>
<comment type="subcellular location">
    <subcellularLocation>
        <location evidence="1">Cell envelope</location>
    </subcellularLocation>
</comment>
<evidence type="ECO:0000259" key="5">
    <source>
        <dbReference type="Pfam" id="PF13407"/>
    </source>
</evidence>